<evidence type="ECO:0000313" key="7">
    <source>
        <dbReference type="Proteomes" id="UP000886858"/>
    </source>
</evidence>
<dbReference type="GO" id="GO:0071949">
    <property type="term" value="F:FAD binding"/>
    <property type="evidence" value="ECO:0007669"/>
    <property type="project" value="InterPro"/>
</dbReference>
<dbReference type="PANTHER" id="PTHR11748">
    <property type="entry name" value="D-LACTATE DEHYDROGENASE"/>
    <property type="match status" value="1"/>
</dbReference>
<dbReference type="InterPro" id="IPR036318">
    <property type="entry name" value="FAD-bd_PCMH-like_sf"/>
</dbReference>
<organism evidence="6 7">
    <name type="scientific">Candidatus Eisenbergiella merdipullorum</name>
    <dbReference type="NCBI Taxonomy" id="2838553"/>
    <lineage>
        <taxon>Bacteria</taxon>
        <taxon>Bacillati</taxon>
        <taxon>Bacillota</taxon>
        <taxon>Clostridia</taxon>
        <taxon>Lachnospirales</taxon>
        <taxon>Lachnospiraceae</taxon>
        <taxon>Eisenbergiella</taxon>
    </lineage>
</organism>
<proteinExistence type="predicted"/>
<dbReference type="InterPro" id="IPR016166">
    <property type="entry name" value="FAD-bd_PCMH"/>
</dbReference>
<comment type="caution">
    <text evidence="6">The sequence shown here is derived from an EMBL/GenBank/DDBJ whole genome shotgun (WGS) entry which is preliminary data.</text>
</comment>
<comment type="cofactor">
    <cofactor evidence="1">
        <name>FAD</name>
        <dbReference type="ChEBI" id="CHEBI:57692"/>
    </cofactor>
</comment>
<evidence type="ECO:0000313" key="6">
    <source>
        <dbReference type="EMBL" id="HJA93779.1"/>
    </source>
</evidence>
<name>A0A9D2L0V0_9FIRM</name>
<dbReference type="InterPro" id="IPR004113">
    <property type="entry name" value="FAD-bd_oxidored_4_C"/>
</dbReference>
<gene>
    <name evidence="6" type="ORF">H9717_11810</name>
</gene>
<keyword evidence="4" id="KW-0560">Oxidoreductase</keyword>
<dbReference type="InterPro" id="IPR016171">
    <property type="entry name" value="Vanillyl_alc_oxidase_C-sub2"/>
</dbReference>
<dbReference type="SUPFAM" id="SSF55103">
    <property type="entry name" value="FAD-linked oxidases, C-terminal domain"/>
    <property type="match status" value="1"/>
</dbReference>
<evidence type="ECO:0000259" key="5">
    <source>
        <dbReference type="PROSITE" id="PS51387"/>
    </source>
</evidence>
<dbReference type="GO" id="GO:0004458">
    <property type="term" value="F:D-lactate dehydrogenase (cytochrome) activity"/>
    <property type="evidence" value="ECO:0007669"/>
    <property type="project" value="TreeGrafter"/>
</dbReference>
<dbReference type="InterPro" id="IPR006094">
    <property type="entry name" value="Oxid_FAD_bind_N"/>
</dbReference>
<sequence>MRREAFMPDMILTELEDVVGQEHVSTAESERMVYGVDYFWISRMWSDRGKVPPEPDYIVRPGSAEEVSRILKIANYYKIPVHTWGGGSGSQGGALPMAGGILLDMKRMNRLITIDEESRTITAQAGMVFKVLEDYANERGYSTQHIPSCLTCGTIGGALGHRGIGIMSTKYGKIDDMCINMEVVLPNGDIIRTLPVPKHAAGPDLNQIFIGSEGTLGVITEATFKLFEQPEARKFRAFLFPDMTSGLAAGRDLMQKVKPSILRLFDEAETVSIIKDILGVQQKGAFMNLAVEGIEKIVDIEMEVIQEICRKYNGQDLGSEYGEKWYENRITFFYPGHIMDIPQMFGTMDTVSDFAHIEKIYWAMKNAIESNFPGVRFIAHCSHWYEWGTMIYDRFICDNPPEDPEEAIRLHNRIWNTGVRAAMANGGVINDHHGIGLKLSRLMKEQYGPAMQVFEALKKGLDPNGIMNPYKLGL</sequence>
<dbReference type="Pfam" id="PF01565">
    <property type="entry name" value="FAD_binding_4"/>
    <property type="match status" value="1"/>
</dbReference>
<dbReference type="AlphaFoldDB" id="A0A9D2L0V0"/>
<protein>
    <submittedName>
        <fullName evidence="6">FAD-binding oxidoreductase</fullName>
    </submittedName>
</protein>
<dbReference type="Gene3D" id="1.10.45.10">
    <property type="entry name" value="Vanillyl-alcohol Oxidase, Chain A, domain 4"/>
    <property type="match status" value="1"/>
</dbReference>
<dbReference type="Gene3D" id="3.30.43.10">
    <property type="entry name" value="Uridine Diphospho-n-acetylenolpyruvylglucosamine Reductase, domain 2"/>
    <property type="match status" value="1"/>
</dbReference>
<accession>A0A9D2L0V0</accession>
<dbReference type="Pfam" id="PF02913">
    <property type="entry name" value="FAD-oxidase_C"/>
    <property type="match status" value="1"/>
</dbReference>
<evidence type="ECO:0000256" key="1">
    <source>
        <dbReference type="ARBA" id="ARBA00001974"/>
    </source>
</evidence>
<reference evidence="6" key="2">
    <citation type="submission" date="2021-04" db="EMBL/GenBank/DDBJ databases">
        <authorList>
            <person name="Gilroy R."/>
        </authorList>
    </citation>
    <scope>NUCLEOTIDE SEQUENCE</scope>
    <source>
        <strain evidence="6">CHK179-7159</strain>
    </source>
</reference>
<keyword evidence="3" id="KW-0274">FAD</keyword>
<dbReference type="InterPro" id="IPR016164">
    <property type="entry name" value="FAD-linked_Oxase-like_C"/>
</dbReference>
<dbReference type="Gene3D" id="3.30.465.10">
    <property type="match status" value="1"/>
</dbReference>
<keyword evidence="2" id="KW-0285">Flavoprotein</keyword>
<dbReference type="PANTHER" id="PTHR11748:SF118">
    <property type="entry name" value="ALKYLDIHYDROXYACETONEPHOSPHATE SYNTHASE (PRECURSOR)"/>
    <property type="match status" value="1"/>
</dbReference>
<reference evidence="6" key="1">
    <citation type="journal article" date="2021" name="PeerJ">
        <title>Extensive microbial diversity within the chicken gut microbiome revealed by metagenomics and culture.</title>
        <authorList>
            <person name="Gilroy R."/>
            <person name="Ravi A."/>
            <person name="Getino M."/>
            <person name="Pursley I."/>
            <person name="Horton D.L."/>
            <person name="Alikhan N.F."/>
            <person name="Baker D."/>
            <person name="Gharbi K."/>
            <person name="Hall N."/>
            <person name="Watson M."/>
            <person name="Adriaenssens E.M."/>
            <person name="Foster-Nyarko E."/>
            <person name="Jarju S."/>
            <person name="Secka A."/>
            <person name="Antonio M."/>
            <person name="Oren A."/>
            <person name="Chaudhuri R.R."/>
            <person name="La Ragione R."/>
            <person name="Hildebrand F."/>
            <person name="Pallen M.J."/>
        </authorList>
    </citation>
    <scope>NUCLEOTIDE SEQUENCE</scope>
    <source>
        <strain evidence="6">CHK179-7159</strain>
    </source>
</reference>
<evidence type="ECO:0000256" key="3">
    <source>
        <dbReference type="ARBA" id="ARBA00022827"/>
    </source>
</evidence>
<dbReference type="PROSITE" id="PS51387">
    <property type="entry name" value="FAD_PCMH"/>
    <property type="match status" value="1"/>
</dbReference>
<dbReference type="InterPro" id="IPR016167">
    <property type="entry name" value="FAD-bd_PCMH_sub1"/>
</dbReference>
<dbReference type="InterPro" id="IPR016169">
    <property type="entry name" value="FAD-bd_PCMH_sub2"/>
</dbReference>
<evidence type="ECO:0000256" key="2">
    <source>
        <dbReference type="ARBA" id="ARBA00022630"/>
    </source>
</evidence>
<feature type="domain" description="FAD-binding PCMH-type" evidence="5">
    <location>
        <begin position="51"/>
        <end position="229"/>
    </location>
</feature>
<dbReference type="Proteomes" id="UP000886858">
    <property type="component" value="Unassembled WGS sequence"/>
</dbReference>
<dbReference type="GO" id="GO:0008720">
    <property type="term" value="F:D-lactate dehydrogenase (NAD+) activity"/>
    <property type="evidence" value="ECO:0007669"/>
    <property type="project" value="TreeGrafter"/>
</dbReference>
<dbReference type="Gene3D" id="3.30.300.330">
    <property type="match status" value="1"/>
</dbReference>
<dbReference type="EMBL" id="DWYY01000127">
    <property type="protein sequence ID" value="HJA93779.1"/>
    <property type="molecule type" value="Genomic_DNA"/>
</dbReference>
<evidence type="ECO:0000256" key="4">
    <source>
        <dbReference type="ARBA" id="ARBA00023002"/>
    </source>
</evidence>
<dbReference type="GO" id="GO:1903457">
    <property type="term" value="P:lactate catabolic process"/>
    <property type="evidence" value="ECO:0007669"/>
    <property type="project" value="TreeGrafter"/>
</dbReference>
<dbReference type="Gene3D" id="3.30.70.3450">
    <property type="match status" value="2"/>
</dbReference>
<dbReference type="SUPFAM" id="SSF56176">
    <property type="entry name" value="FAD-binding/transporter-associated domain-like"/>
    <property type="match status" value="1"/>
</dbReference>